<dbReference type="Pfam" id="PF13637">
    <property type="entry name" value="Ank_4"/>
    <property type="match status" value="1"/>
</dbReference>
<feature type="region of interest" description="Disordered" evidence="4">
    <location>
        <begin position="1185"/>
        <end position="1210"/>
    </location>
</feature>
<feature type="repeat" description="ANK" evidence="3">
    <location>
        <begin position="566"/>
        <end position="598"/>
    </location>
</feature>
<feature type="repeat" description="ANK" evidence="3">
    <location>
        <begin position="892"/>
        <end position="924"/>
    </location>
</feature>
<accession>A0A2K0T609</accession>
<feature type="repeat" description="ANK" evidence="3">
    <location>
        <begin position="991"/>
        <end position="1023"/>
    </location>
</feature>
<keyword evidence="2 3" id="KW-0040">ANK repeat</keyword>
<feature type="repeat" description="ANK" evidence="3">
    <location>
        <begin position="958"/>
        <end position="990"/>
    </location>
</feature>
<dbReference type="EMBL" id="MTYH01000059">
    <property type="protein sequence ID" value="PNP40967.1"/>
    <property type="molecule type" value="Genomic_DNA"/>
</dbReference>
<dbReference type="SUPFAM" id="SSF48403">
    <property type="entry name" value="Ankyrin repeat"/>
    <property type="match status" value="3"/>
</dbReference>
<dbReference type="Gene3D" id="1.25.40.20">
    <property type="entry name" value="Ankyrin repeat-containing domain"/>
    <property type="match status" value="8"/>
</dbReference>
<feature type="region of interest" description="Disordered" evidence="4">
    <location>
        <begin position="721"/>
        <end position="756"/>
    </location>
</feature>
<feature type="repeat" description="ANK" evidence="3">
    <location>
        <begin position="433"/>
        <end position="465"/>
    </location>
</feature>
<organism evidence="5 6">
    <name type="scientific">Trichoderma gamsii</name>
    <dbReference type="NCBI Taxonomy" id="398673"/>
    <lineage>
        <taxon>Eukaryota</taxon>
        <taxon>Fungi</taxon>
        <taxon>Dikarya</taxon>
        <taxon>Ascomycota</taxon>
        <taxon>Pezizomycotina</taxon>
        <taxon>Sordariomycetes</taxon>
        <taxon>Hypocreomycetidae</taxon>
        <taxon>Hypocreales</taxon>
        <taxon>Hypocreaceae</taxon>
        <taxon>Trichoderma</taxon>
    </lineage>
</organism>
<feature type="repeat" description="ANK" evidence="3">
    <location>
        <begin position="793"/>
        <end position="825"/>
    </location>
</feature>
<feature type="repeat" description="ANK" evidence="3">
    <location>
        <begin position="400"/>
        <end position="432"/>
    </location>
</feature>
<feature type="repeat" description="ANK" evidence="3">
    <location>
        <begin position="1056"/>
        <end position="1088"/>
    </location>
</feature>
<evidence type="ECO:0000256" key="3">
    <source>
        <dbReference type="PROSITE-ProRule" id="PRU00023"/>
    </source>
</evidence>
<dbReference type="PROSITE" id="PS50088">
    <property type="entry name" value="ANK_REPEAT"/>
    <property type="match status" value="16"/>
</dbReference>
<feature type="compositionally biased region" description="Polar residues" evidence="4">
    <location>
        <begin position="1193"/>
        <end position="1210"/>
    </location>
</feature>
<evidence type="ECO:0000256" key="4">
    <source>
        <dbReference type="SAM" id="MobiDB-lite"/>
    </source>
</evidence>
<dbReference type="PANTHER" id="PTHR24198">
    <property type="entry name" value="ANKYRIN REPEAT AND PROTEIN KINASE DOMAIN-CONTAINING PROTEIN"/>
    <property type="match status" value="1"/>
</dbReference>
<protein>
    <submittedName>
        <fullName evidence="5">Uncharacterized protein</fullName>
    </submittedName>
</protein>
<dbReference type="Pfam" id="PF12796">
    <property type="entry name" value="Ank_2"/>
    <property type="match status" value="7"/>
</dbReference>
<evidence type="ECO:0000256" key="2">
    <source>
        <dbReference type="ARBA" id="ARBA00023043"/>
    </source>
</evidence>
<dbReference type="Pfam" id="PF00023">
    <property type="entry name" value="Ank"/>
    <property type="match status" value="1"/>
</dbReference>
<proteinExistence type="predicted"/>
<feature type="repeat" description="ANK" evidence="3">
    <location>
        <begin position="859"/>
        <end position="891"/>
    </location>
</feature>
<dbReference type="PANTHER" id="PTHR24198:SF165">
    <property type="entry name" value="ANKYRIN REPEAT-CONTAINING PROTEIN-RELATED"/>
    <property type="match status" value="1"/>
</dbReference>
<dbReference type="AlphaFoldDB" id="A0A2K0T609"/>
<dbReference type="PROSITE" id="PS50297">
    <property type="entry name" value="ANK_REP_REGION"/>
    <property type="match status" value="16"/>
</dbReference>
<reference evidence="5 6" key="1">
    <citation type="submission" date="2017-02" db="EMBL/GenBank/DDBJ databases">
        <title>Genomes of Trichoderma spp. with biocontrol activity.</title>
        <authorList>
            <person name="Gardiner D."/>
            <person name="Kazan K."/>
            <person name="Vos C."/>
            <person name="Harvey P."/>
        </authorList>
    </citation>
    <scope>NUCLEOTIDE SEQUENCE [LARGE SCALE GENOMIC DNA]</scope>
    <source>
        <strain evidence="5 6">A5MH</strain>
    </source>
</reference>
<evidence type="ECO:0000313" key="6">
    <source>
        <dbReference type="Proteomes" id="UP000236546"/>
    </source>
</evidence>
<gene>
    <name evidence="5" type="ORF">TGAMA5MH_06833</name>
</gene>
<sequence length="1210" mass="132832">MKKVNEAVRDTNTKILVTSQPEKVIRGALKEVTCASFSEHEVKEFDVRSDIEKLSKAIVAEKLRDKDETIQAEMAKKMSDRSTGQFLWLRLQRDSLSEGVSRQELQKAIEEMPTTIGELVSRSWKTINRRKNQARVVVILRLVVYSLRSLTTRELSEAILMSDDFHDSQIHELLAHLDEKTFKEEILDLCGSFLITRKQKPDAPFEEWTIHLVHSLIKDFYLRHIGQQDLLWTQPNQSDSLWIAEEHSCLADLCLKYMSDSYARRKTMGNTRPSPNSFINYAAEFWFQHNKTGTNQRKLPIEKFFDENAMWWSVWMKWFDLANDGWANATSDRDPAVPLCYVIELEYVDLAMNIIKKGVYRVNYSSNGRTALGVACSKGYEDLARALLAHGAKVGVRDVYGRTAVYYAALNGHSELVRLLIDNGADINTRDYNGASPFLAASSNGHLSIMRQLIQKGADIHLPDKDGNDALLKASSNGHLNAARVLIMKGAHRELLSYTIPPIIAALKSSSSDLARLLIEKEDDVNIQADIKKLAILHVAIAEGKTEIAKLLIERSKVDITLQDADGRTPLFVACLHGNLDIVRLLVPKKDTVNNATPDKEEKNNIATPDKKGKTPLYAACVNGHLEIATLLIEHGADANASDEVKTAPLSGAILGGSVEVVENLTKRIKAADVSVDIRNDAILAVSQKGDVKLLKLLIHWIGHDIETMYYEWVIKESSKKGSEEGSEEGSEKIAKESSKKGPVESSNKSSANDAHKSNIKDTALLLASDVGHVDVVDLLLKNDASHSYSNPRGQTALYAACCNGHLEVAKLLILGNADIKATEEEGQTPLMAACANGNLDLVKLLLEKGAVVNAKSNSGMVAAFTAAQCGHLDVLRLLLSKGADICHEDGKGLQPIHAASQNGHSKIVEFLIDSGADVTAANKDKITPLWLASSDNRVDVANILLKHGVDVDARDSTKQTPLLIASSNGHFKMAKLLLSHCANIRTEDDKGQTPLFCASANGHLDVVKLLLDHGADMTPNMDRQTPAYVASSKGHVDIVRLLIESGADVTTRDKEGRTLLHASWFSGHIKTTQLLLGMGADINSWNKNDEGWSLITAASAKDHKKIVQLLIEEHKVDAEIPDGNGITPLIAACQAGHVRTTRYLLEKGVNVNRAAKDTTPLQAARSKDHEEVVKLLVDRGAKESVVEPNGVTAATTSDDSETPNLSDTN</sequence>
<feature type="compositionally biased region" description="Basic and acidic residues" evidence="4">
    <location>
        <begin position="721"/>
        <end position="743"/>
    </location>
</feature>
<evidence type="ECO:0000313" key="5">
    <source>
        <dbReference type="EMBL" id="PNP40967.1"/>
    </source>
</evidence>
<keyword evidence="1" id="KW-0677">Repeat</keyword>
<dbReference type="InterPro" id="IPR036770">
    <property type="entry name" value="Ankyrin_rpt-contain_sf"/>
</dbReference>
<feature type="repeat" description="ANK" evidence="3">
    <location>
        <begin position="1023"/>
        <end position="1055"/>
    </location>
</feature>
<feature type="repeat" description="ANK" evidence="3">
    <location>
        <begin position="925"/>
        <end position="957"/>
    </location>
</feature>
<name>A0A2K0T609_9HYPO</name>
<comment type="caution">
    <text evidence="5">The sequence shown here is derived from an EMBL/GenBank/DDBJ whole genome shotgun (WGS) entry which is preliminary data.</text>
</comment>
<dbReference type="OrthoDB" id="4893733at2759"/>
<dbReference type="InterPro" id="IPR002110">
    <property type="entry name" value="Ankyrin_rpt"/>
</dbReference>
<feature type="repeat" description="ANK" evidence="3">
    <location>
        <begin position="1157"/>
        <end position="1189"/>
    </location>
</feature>
<evidence type="ECO:0000256" key="1">
    <source>
        <dbReference type="ARBA" id="ARBA00022737"/>
    </source>
</evidence>
<dbReference type="SMART" id="SM00248">
    <property type="entry name" value="ANK"/>
    <property type="match status" value="21"/>
</dbReference>
<feature type="repeat" description="ANK" evidence="3">
    <location>
        <begin position="367"/>
        <end position="399"/>
    </location>
</feature>
<dbReference type="Proteomes" id="UP000236546">
    <property type="component" value="Unassembled WGS sequence"/>
</dbReference>
<feature type="repeat" description="ANK" evidence="3">
    <location>
        <begin position="826"/>
        <end position="858"/>
    </location>
</feature>
<feature type="repeat" description="ANK" evidence="3">
    <location>
        <begin position="1125"/>
        <end position="1157"/>
    </location>
</feature>
<feature type="repeat" description="ANK" evidence="3">
    <location>
        <begin position="612"/>
        <end position="644"/>
    </location>
</feature>
<dbReference type="PRINTS" id="PR01415">
    <property type="entry name" value="ANKYRIN"/>
</dbReference>